<protein>
    <submittedName>
        <fullName evidence="4">GNAT family N-acetyltransferase</fullName>
    </submittedName>
</protein>
<dbReference type="GO" id="GO:0016747">
    <property type="term" value="F:acyltransferase activity, transferring groups other than amino-acyl groups"/>
    <property type="evidence" value="ECO:0007669"/>
    <property type="project" value="InterPro"/>
</dbReference>
<keyword evidence="1" id="KW-0808">Transferase</keyword>
<dbReference type="Gene3D" id="3.40.630.30">
    <property type="match status" value="1"/>
</dbReference>
<evidence type="ECO:0000259" key="3">
    <source>
        <dbReference type="PROSITE" id="PS51186"/>
    </source>
</evidence>
<evidence type="ECO:0000313" key="5">
    <source>
        <dbReference type="Proteomes" id="UP001298753"/>
    </source>
</evidence>
<proteinExistence type="predicted"/>
<dbReference type="EMBL" id="JAJEPX010000017">
    <property type="protein sequence ID" value="MCC2176903.1"/>
    <property type="molecule type" value="Genomic_DNA"/>
</dbReference>
<dbReference type="GeneID" id="98659420"/>
<dbReference type="SUPFAM" id="SSF55729">
    <property type="entry name" value="Acyl-CoA N-acyltransferases (Nat)"/>
    <property type="match status" value="1"/>
</dbReference>
<comment type="caution">
    <text evidence="4">The sequence shown here is derived from an EMBL/GenBank/DDBJ whole genome shotgun (WGS) entry which is preliminary data.</text>
</comment>
<evidence type="ECO:0000256" key="1">
    <source>
        <dbReference type="ARBA" id="ARBA00022679"/>
    </source>
</evidence>
<dbReference type="InterPro" id="IPR050832">
    <property type="entry name" value="Bact_Acetyltransf"/>
</dbReference>
<gene>
    <name evidence="4" type="ORF">LKD22_07150</name>
</gene>
<dbReference type="InterPro" id="IPR000182">
    <property type="entry name" value="GNAT_dom"/>
</dbReference>
<dbReference type="PANTHER" id="PTHR43877">
    <property type="entry name" value="AMINOALKYLPHOSPHONATE N-ACETYLTRANSFERASE-RELATED-RELATED"/>
    <property type="match status" value="1"/>
</dbReference>
<accession>A0AAW4W409</accession>
<dbReference type="RefSeq" id="WP_227600683.1">
    <property type="nucleotide sequence ID" value="NZ_JAJEPX010000017.1"/>
</dbReference>
<name>A0AAW4W409_9FIRM</name>
<sequence>MLELRFVDAENRDFHDLTAALDEYYFMLVGDVEKRYAKYNLPHLFNCRIVAYEDGKPAGCGAWKKIDEGTFEVKRIYIAPEFRRKGVASAVIAALEQDAAKHGFTKAILETARTTEDSAALYTKLGYRVIPYYGSPAGAENCLCFEKNLGD</sequence>
<evidence type="ECO:0000313" key="4">
    <source>
        <dbReference type="EMBL" id="MCC2176903.1"/>
    </source>
</evidence>
<dbReference type="PANTHER" id="PTHR43877:SF2">
    <property type="entry name" value="AMINOALKYLPHOSPHONATE N-ACETYLTRANSFERASE-RELATED"/>
    <property type="match status" value="1"/>
</dbReference>
<dbReference type="CDD" id="cd04301">
    <property type="entry name" value="NAT_SF"/>
    <property type="match status" value="1"/>
</dbReference>
<dbReference type="InterPro" id="IPR016181">
    <property type="entry name" value="Acyl_CoA_acyltransferase"/>
</dbReference>
<reference evidence="4 5" key="1">
    <citation type="submission" date="2021-10" db="EMBL/GenBank/DDBJ databases">
        <title>Anaerobic single-cell dispensing facilitates the cultivation of human gut bacteria.</title>
        <authorList>
            <person name="Afrizal A."/>
        </authorList>
    </citation>
    <scope>NUCLEOTIDE SEQUENCE [LARGE SCALE GENOMIC DNA]</scope>
    <source>
        <strain evidence="4 5">CLA-AA-H270</strain>
    </source>
</reference>
<dbReference type="AlphaFoldDB" id="A0AAW4W409"/>
<keyword evidence="5" id="KW-1185">Reference proteome</keyword>
<dbReference type="Pfam" id="PF00583">
    <property type="entry name" value="Acetyltransf_1"/>
    <property type="match status" value="1"/>
</dbReference>
<dbReference type="Proteomes" id="UP001298753">
    <property type="component" value="Unassembled WGS sequence"/>
</dbReference>
<organism evidence="4 5">
    <name type="scientific">Agathobaculum butyriciproducens</name>
    <dbReference type="NCBI Taxonomy" id="1628085"/>
    <lineage>
        <taxon>Bacteria</taxon>
        <taxon>Bacillati</taxon>
        <taxon>Bacillota</taxon>
        <taxon>Clostridia</taxon>
        <taxon>Eubacteriales</taxon>
        <taxon>Butyricicoccaceae</taxon>
        <taxon>Agathobaculum</taxon>
    </lineage>
</organism>
<dbReference type="PROSITE" id="PS51186">
    <property type="entry name" value="GNAT"/>
    <property type="match status" value="1"/>
</dbReference>
<evidence type="ECO:0000256" key="2">
    <source>
        <dbReference type="ARBA" id="ARBA00023315"/>
    </source>
</evidence>
<keyword evidence="2" id="KW-0012">Acyltransferase</keyword>
<feature type="domain" description="N-acetyltransferase" evidence="3">
    <location>
        <begin position="4"/>
        <end position="150"/>
    </location>
</feature>